<feature type="compositionally biased region" description="Basic and acidic residues" evidence="6">
    <location>
        <begin position="205"/>
        <end position="224"/>
    </location>
</feature>
<feature type="region of interest" description="Disordered" evidence="6">
    <location>
        <begin position="1"/>
        <end position="161"/>
    </location>
</feature>
<evidence type="ECO:0000313" key="8">
    <source>
        <dbReference type="Proteomes" id="UP000504635"/>
    </source>
</evidence>
<feature type="region of interest" description="Disordered" evidence="6">
    <location>
        <begin position="621"/>
        <end position="660"/>
    </location>
</feature>
<dbReference type="GO" id="GO:0005634">
    <property type="term" value="C:nucleus"/>
    <property type="evidence" value="ECO:0007669"/>
    <property type="project" value="TreeGrafter"/>
</dbReference>
<organism evidence="8 9">
    <name type="scientific">Sitophilus oryzae</name>
    <name type="common">Rice weevil</name>
    <name type="synonym">Curculio oryzae</name>
    <dbReference type="NCBI Taxonomy" id="7048"/>
    <lineage>
        <taxon>Eukaryota</taxon>
        <taxon>Metazoa</taxon>
        <taxon>Ecdysozoa</taxon>
        <taxon>Arthropoda</taxon>
        <taxon>Hexapoda</taxon>
        <taxon>Insecta</taxon>
        <taxon>Pterygota</taxon>
        <taxon>Neoptera</taxon>
        <taxon>Endopterygota</taxon>
        <taxon>Coleoptera</taxon>
        <taxon>Polyphaga</taxon>
        <taxon>Cucujiformia</taxon>
        <taxon>Curculionidae</taxon>
        <taxon>Dryophthorinae</taxon>
        <taxon>Sitophilus</taxon>
    </lineage>
</organism>
<feature type="compositionally biased region" description="Basic and acidic residues" evidence="6">
    <location>
        <begin position="287"/>
        <end position="305"/>
    </location>
</feature>
<feature type="compositionally biased region" description="Basic residues" evidence="6">
    <location>
        <begin position="276"/>
        <end position="286"/>
    </location>
</feature>
<feature type="domain" description="C3H1-type" evidence="7">
    <location>
        <begin position="367"/>
        <end position="390"/>
    </location>
</feature>
<feature type="compositionally biased region" description="Low complexity" evidence="6">
    <location>
        <begin position="1179"/>
        <end position="1206"/>
    </location>
</feature>
<feature type="compositionally biased region" description="Acidic residues" evidence="6">
    <location>
        <begin position="699"/>
        <end position="718"/>
    </location>
</feature>
<feature type="region of interest" description="Disordered" evidence="6">
    <location>
        <begin position="516"/>
        <end position="542"/>
    </location>
</feature>
<dbReference type="GO" id="GO:0045892">
    <property type="term" value="P:negative regulation of DNA-templated transcription"/>
    <property type="evidence" value="ECO:0007669"/>
    <property type="project" value="InterPro"/>
</dbReference>
<feature type="compositionally biased region" description="Basic and acidic residues" evidence="6">
    <location>
        <begin position="137"/>
        <end position="153"/>
    </location>
</feature>
<dbReference type="KEGG" id="soy:115881176"/>
<evidence type="ECO:0000313" key="9">
    <source>
        <dbReference type="RefSeq" id="XP_030754433.1"/>
    </source>
</evidence>
<reference evidence="9" key="1">
    <citation type="submission" date="2025-08" db="UniProtKB">
        <authorList>
            <consortium name="RefSeq"/>
        </authorList>
    </citation>
    <scope>IDENTIFICATION</scope>
    <source>
        <tissue evidence="9">Gonads</tissue>
    </source>
</reference>
<feature type="compositionally biased region" description="Basic and acidic residues" evidence="6">
    <location>
        <begin position="1256"/>
        <end position="1271"/>
    </location>
</feature>
<feature type="domain" description="C3H1-type" evidence="7">
    <location>
        <begin position="339"/>
        <end position="366"/>
    </location>
</feature>
<protein>
    <submittedName>
        <fullName evidence="9">Protein suppressor of sable isoform X1</fullName>
    </submittedName>
</protein>
<sequence length="1287" mass="143994">MALVCDIKSDADSGKPSNQEEQDIEDGEITDDDEETPLQFEPPNPEPSVPPPIIPNVPPAIPGIPPVSKKSPTRDSKEVVKDRPPDKERSGDERDKVPEERIEKDRKDRRGREGGKGHRHMTEAEKSILHLRKREKIMREREKWEKQHRKDVDPADGFDDDFAKNIEKTLATILNKKEKEAAALSAGEEVKEEERRGKKRKKHDKEKDRAKKNKRLNDSPRPDFEENDMMNMRSGSPDAEFRLLQALPMSQQGRNLSKSEDSASDGSAGEREERMRRRATKNRRKKEAKERNRREREQRRLDQAAKNHPLQDSQGVCVFYMQGKCQKNDCPYSHEVTPPMKLELCKFYLMDCCAKGEKCSYMHSEFPCKFYHTGLLCSQGDNCKFAHGQALSDGLKQILFKHIETAPRDILGGFPRLSREEALGLINQTQQKLLQGENGDQTTSNQPSNFGNSPTQTEYGNSQNSTLMYGNRYPNFEERDSEKDTKGGIPSMFDISVPLPPELVAGLDLDIKVPKNNRTKQSRWQQDSDNKSGGNFYQKNYQNYGSDQDMRISSNGDIDMRTLPTIPAVPSTIGHSSQDSNVDQFHRDISLSNINDVDIRSNAMDFTKDIDIRQPIPKYPASMDVDIRPVQKNYEDKQQTDTEDELQIDTEEDKKDNSVQNKFELPQATKDLLARINANQKDNSIAENTLSQDSTNELDNFDMDQNIDDWYSDDDDDDNRLTIKVEEDENVKRDRHDSVGNGPEKESQSLEESQNSNIHSLPSNITSKTADIVGKLGDLSKIDISLEVTKLLTSMSKSRSQTSQDSDVTEQTNSQQSDISGSGSLQDPRNVSRQDPRLSSSTSQEATVLRQDPRLMNLDPRQRPRQSSTDSQGKEKNKSDKVSIYEQGGLDMKKAALEIDNDEFKASLRPDIDLRNLALPFKGMQNYTPATEVDASINSHLPMIWKVHVVDIPRPDYTGLKLSISDAEKTGDPRLRKIFRLSIDEKDSPMSPKASPKQSAGTRADPRLRKMEEKSQEMQLNPQMSYTQQLNMLQSSQFYQSLTSNQKLMLNQELSSRFDQAGGSGIHDPVLNSLLSNLNILPQQQITTTASSQLAPSATNLGAALSILASVSKMNPMLSSQAAPLIGQQGLLGAAPGIPNIPPQMSQDYPINFDPRNGGLLGNAPTGGFRPQFGAVDQSYNSGYNNDDFYGGGYDDQQGGPPNQMGGPAGGKMGGPQGGGNFRQGGRGYNNRDGRRRGNRNFGGRGGNRNFKRGGGRGDRDGRDRERDRDGGPGGGRPMRGRPRSPS</sequence>
<feature type="region of interest" description="Disordered" evidence="6">
    <location>
        <begin position="683"/>
        <end position="763"/>
    </location>
</feature>
<keyword evidence="8" id="KW-1185">Reference proteome</keyword>
<evidence type="ECO:0000256" key="2">
    <source>
        <dbReference type="ARBA" id="ARBA00022737"/>
    </source>
</evidence>
<feature type="compositionally biased region" description="Polar residues" evidence="6">
    <location>
        <begin position="795"/>
        <end position="829"/>
    </location>
</feature>
<feature type="compositionally biased region" description="Basic and acidic residues" evidence="6">
    <location>
        <begin position="625"/>
        <end position="640"/>
    </location>
</feature>
<dbReference type="RefSeq" id="XP_030754433.1">
    <property type="nucleotide sequence ID" value="XM_030898573.1"/>
</dbReference>
<dbReference type="GeneID" id="115881176"/>
<feature type="region of interest" description="Disordered" evidence="6">
    <location>
        <begin position="436"/>
        <end position="465"/>
    </location>
</feature>
<dbReference type="InParanoid" id="A0A6J2XSE8"/>
<name>A0A6J2XSE8_SITOR</name>
<keyword evidence="3 5" id="KW-0863">Zinc-finger</keyword>
<dbReference type="Proteomes" id="UP000504635">
    <property type="component" value="Unplaced"/>
</dbReference>
<keyword evidence="1 5" id="KW-0479">Metal-binding</keyword>
<dbReference type="GO" id="GO:0008270">
    <property type="term" value="F:zinc ion binding"/>
    <property type="evidence" value="ECO:0007669"/>
    <property type="project" value="UniProtKB-KW"/>
</dbReference>
<feature type="zinc finger region" description="C3H1-type" evidence="5">
    <location>
        <begin position="311"/>
        <end position="337"/>
    </location>
</feature>
<feature type="region of interest" description="Disordered" evidence="6">
    <location>
        <begin position="1177"/>
        <end position="1287"/>
    </location>
</feature>
<feature type="compositionally biased region" description="Gly residues" evidence="6">
    <location>
        <begin position="1207"/>
        <end position="1228"/>
    </location>
</feature>
<gene>
    <name evidence="9" type="primary">LOC115881176</name>
</gene>
<dbReference type="CTD" id="31012"/>
<feature type="zinc finger region" description="C3H1-type" evidence="5">
    <location>
        <begin position="367"/>
        <end position="390"/>
    </location>
</feature>
<keyword evidence="2" id="KW-0677">Repeat</keyword>
<evidence type="ECO:0000256" key="6">
    <source>
        <dbReference type="SAM" id="MobiDB-lite"/>
    </source>
</evidence>
<feature type="compositionally biased region" description="Polar residues" evidence="6">
    <location>
        <begin position="522"/>
        <end position="542"/>
    </location>
</feature>
<dbReference type="PANTHER" id="PTHR13119">
    <property type="entry name" value="ZINC FINGER CCCH DOMAIN-CONTAINING PROTEI"/>
    <property type="match status" value="1"/>
</dbReference>
<dbReference type="Gene3D" id="4.10.1000.10">
    <property type="entry name" value="Zinc finger, CCCH-type"/>
    <property type="match status" value="1"/>
</dbReference>
<accession>A0A6J2XSE8</accession>
<evidence type="ECO:0000256" key="1">
    <source>
        <dbReference type="ARBA" id="ARBA00022723"/>
    </source>
</evidence>
<dbReference type="OrthoDB" id="411372at2759"/>
<dbReference type="PROSITE" id="PS50103">
    <property type="entry name" value="ZF_C3H1"/>
    <property type="match status" value="3"/>
</dbReference>
<evidence type="ECO:0000256" key="3">
    <source>
        <dbReference type="ARBA" id="ARBA00022771"/>
    </source>
</evidence>
<dbReference type="SUPFAM" id="SSF90229">
    <property type="entry name" value="CCCH zinc finger"/>
    <property type="match status" value="2"/>
</dbReference>
<feature type="zinc finger region" description="C3H1-type" evidence="5">
    <location>
        <begin position="339"/>
        <end position="366"/>
    </location>
</feature>
<feature type="compositionally biased region" description="Polar residues" evidence="6">
    <location>
        <begin position="683"/>
        <end position="698"/>
    </location>
</feature>
<feature type="compositionally biased region" description="Basic and acidic residues" evidence="6">
    <location>
        <begin position="72"/>
        <end position="128"/>
    </location>
</feature>
<evidence type="ECO:0000259" key="7">
    <source>
        <dbReference type="PROSITE" id="PS50103"/>
    </source>
</evidence>
<feature type="compositionally biased region" description="Polar residues" evidence="6">
    <location>
        <begin position="837"/>
        <end position="846"/>
    </location>
</feature>
<dbReference type="GO" id="GO:0003723">
    <property type="term" value="F:RNA binding"/>
    <property type="evidence" value="ECO:0007669"/>
    <property type="project" value="InterPro"/>
</dbReference>
<feature type="compositionally biased region" description="Basic and acidic residues" evidence="6">
    <location>
        <begin position="719"/>
        <end position="748"/>
    </location>
</feature>
<keyword evidence="4 5" id="KW-0862">Zinc</keyword>
<feature type="region of interest" description="Disordered" evidence="6">
    <location>
        <begin position="983"/>
        <end position="1006"/>
    </location>
</feature>
<dbReference type="SMART" id="SM00356">
    <property type="entry name" value="ZnF_C3H1"/>
    <property type="match status" value="3"/>
</dbReference>
<dbReference type="InterPro" id="IPR045124">
    <property type="entry name" value="Su(sable)-like"/>
</dbReference>
<evidence type="ECO:0000256" key="5">
    <source>
        <dbReference type="PROSITE-ProRule" id="PRU00723"/>
    </source>
</evidence>
<feature type="compositionally biased region" description="Basic and acidic residues" evidence="6">
    <location>
        <begin position="872"/>
        <end position="883"/>
    </location>
</feature>
<feature type="compositionally biased region" description="Pro residues" evidence="6">
    <location>
        <begin position="40"/>
        <end position="65"/>
    </location>
</feature>
<feature type="domain" description="C3H1-type" evidence="7">
    <location>
        <begin position="311"/>
        <end position="337"/>
    </location>
</feature>
<feature type="compositionally biased region" description="Acidic residues" evidence="6">
    <location>
        <begin position="20"/>
        <end position="36"/>
    </location>
</feature>
<evidence type="ECO:0000256" key="4">
    <source>
        <dbReference type="ARBA" id="ARBA00022833"/>
    </source>
</evidence>
<feature type="compositionally biased region" description="Acidic residues" evidence="6">
    <location>
        <begin position="641"/>
        <end position="651"/>
    </location>
</feature>
<feature type="region of interest" description="Disordered" evidence="6">
    <location>
        <begin position="250"/>
        <end position="307"/>
    </location>
</feature>
<feature type="region of interest" description="Disordered" evidence="6">
    <location>
        <begin position="795"/>
        <end position="886"/>
    </location>
</feature>
<dbReference type="PANTHER" id="PTHR13119:SF12">
    <property type="entry name" value="PROTEIN SUPPRESSOR OF SABLE"/>
    <property type="match status" value="1"/>
</dbReference>
<dbReference type="InterPro" id="IPR000571">
    <property type="entry name" value="Znf_CCCH"/>
</dbReference>
<dbReference type="Pfam" id="PF14608">
    <property type="entry name" value="zf-CCCH_2"/>
    <property type="match status" value="3"/>
</dbReference>
<dbReference type="InterPro" id="IPR036855">
    <property type="entry name" value="Znf_CCCH_sf"/>
</dbReference>
<feature type="region of interest" description="Disordered" evidence="6">
    <location>
        <begin position="179"/>
        <end position="235"/>
    </location>
</feature>
<proteinExistence type="predicted"/>